<evidence type="ECO:0000313" key="2">
    <source>
        <dbReference type="Proteomes" id="UP000218968"/>
    </source>
</evidence>
<dbReference type="Proteomes" id="UP000218968">
    <property type="component" value="Chromosome"/>
</dbReference>
<accession>A0A290XC00</accession>
<proteinExistence type="predicted"/>
<dbReference type="InterPro" id="IPR046788">
    <property type="entry name" value="Methyltransf_35"/>
</dbReference>
<dbReference type="Pfam" id="PF20553">
    <property type="entry name" value="Methyltransf_35"/>
    <property type="match status" value="1"/>
</dbReference>
<name>A0A290XC00_9GAMM</name>
<dbReference type="KEGG" id="lum:CNR27_03815"/>
<keyword evidence="2" id="KW-1185">Reference proteome</keyword>
<dbReference type="AlphaFoldDB" id="A0A290XC00"/>
<gene>
    <name evidence="1" type="ORF">CNR27_03815</name>
</gene>
<evidence type="ECO:0000313" key="1">
    <source>
        <dbReference type="EMBL" id="ATD66684.1"/>
    </source>
</evidence>
<organism evidence="1 2">
    <name type="scientific">Luteimonas chenhongjianii</name>
    <dbReference type="NCBI Taxonomy" id="2006110"/>
    <lineage>
        <taxon>Bacteria</taxon>
        <taxon>Pseudomonadati</taxon>
        <taxon>Pseudomonadota</taxon>
        <taxon>Gammaproteobacteria</taxon>
        <taxon>Lysobacterales</taxon>
        <taxon>Lysobacteraceae</taxon>
        <taxon>Luteimonas</taxon>
    </lineage>
</organism>
<protein>
    <submittedName>
        <fullName evidence="1">Uncharacterized protein</fullName>
    </submittedName>
</protein>
<sequence>MLTVSGVVLQDGNVSSFLRASDLKSWAHYAGNWAEAEKVSEAPSLTLRERFHFDQVMMRSTGKLPSRLAYLEKIQSSTPKKLIARYRRYQRFFPKFQNVDI</sequence>
<reference evidence="2" key="1">
    <citation type="submission" date="2017-09" db="EMBL/GenBank/DDBJ databases">
        <title>Luteimonas liuhanmingii sp.nov., isolated from the intestinal contents of Tibetan Plateau Pika in Yushu, Qinghai Province, China.</title>
        <authorList>
            <person name="Gui Z."/>
        </authorList>
    </citation>
    <scope>NUCLEOTIDE SEQUENCE [LARGE SCALE GENOMIC DNA]</scope>
    <source>
        <strain evidence="2">100111</strain>
    </source>
</reference>
<dbReference type="EMBL" id="CP023406">
    <property type="protein sequence ID" value="ATD66684.1"/>
    <property type="molecule type" value="Genomic_DNA"/>
</dbReference>